<feature type="compositionally biased region" description="Basic and acidic residues" evidence="1">
    <location>
        <begin position="425"/>
        <end position="441"/>
    </location>
</feature>
<gene>
    <name evidence="2" type="ORF">V5O48_012238</name>
</gene>
<evidence type="ECO:0000313" key="2">
    <source>
        <dbReference type="EMBL" id="KAL0569723.1"/>
    </source>
</evidence>
<keyword evidence="3" id="KW-1185">Reference proteome</keyword>
<dbReference type="Proteomes" id="UP001465976">
    <property type="component" value="Unassembled WGS sequence"/>
</dbReference>
<accession>A0ABR3F3T1</accession>
<organism evidence="2 3">
    <name type="scientific">Marasmius crinis-equi</name>
    <dbReference type="NCBI Taxonomy" id="585013"/>
    <lineage>
        <taxon>Eukaryota</taxon>
        <taxon>Fungi</taxon>
        <taxon>Dikarya</taxon>
        <taxon>Basidiomycota</taxon>
        <taxon>Agaricomycotina</taxon>
        <taxon>Agaricomycetes</taxon>
        <taxon>Agaricomycetidae</taxon>
        <taxon>Agaricales</taxon>
        <taxon>Marasmiineae</taxon>
        <taxon>Marasmiaceae</taxon>
        <taxon>Marasmius</taxon>
    </lineage>
</organism>
<evidence type="ECO:0000313" key="3">
    <source>
        <dbReference type="Proteomes" id="UP001465976"/>
    </source>
</evidence>
<comment type="caution">
    <text evidence="2">The sequence shown here is derived from an EMBL/GenBank/DDBJ whole genome shotgun (WGS) entry which is preliminary data.</text>
</comment>
<proteinExistence type="predicted"/>
<reference evidence="2 3" key="1">
    <citation type="submission" date="2024-02" db="EMBL/GenBank/DDBJ databases">
        <title>A draft genome for the cacao thread blight pathogen Marasmius crinis-equi.</title>
        <authorList>
            <person name="Cohen S.P."/>
            <person name="Baruah I.K."/>
            <person name="Amoako-Attah I."/>
            <person name="Bukari Y."/>
            <person name="Meinhardt L.W."/>
            <person name="Bailey B.A."/>
        </authorList>
    </citation>
    <scope>NUCLEOTIDE SEQUENCE [LARGE SCALE GENOMIC DNA]</scope>
    <source>
        <strain evidence="2 3">GH-76</strain>
    </source>
</reference>
<dbReference type="EMBL" id="JBAHYK010001063">
    <property type="protein sequence ID" value="KAL0569723.1"/>
    <property type="molecule type" value="Genomic_DNA"/>
</dbReference>
<feature type="compositionally biased region" description="Acidic residues" evidence="1">
    <location>
        <begin position="442"/>
        <end position="454"/>
    </location>
</feature>
<feature type="region of interest" description="Disordered" evidence="1">
    <location>
        <begin position="425"/>
        <end position="476"/>
    </location>
</feature>
<name>A0ABR3F3T1_9AGAR</name>
<protein>
    <submittedName>
        <fullName evidence="2">Uncharacterized protein</fullName>
    </submittedName>
</protein>
<evidence type="ECO:0000256" key="1">
    <source>
        <dbReference type="SAM" id="MobiDB-lite"/>
    </source>
</evidence>
<sequence length="476" mass="53523">MFSSDNDSAAVRTPFLQTCLTHVWVKTVALEHPSIYEWAQALVAIAFGIRDDSEEKPQPVPENEELTSIWNRHVLRESFYIKYGSLKDVKSFYSFIVVRSNDTVFEGGKDSYVRSVVRRSLSSHVRLLSTLLTKKKDAREAVLGSDACLTHHGLAVAMAGLIKEAMVGLPQVLEAVEAGLLVSLFNSYAIYFQCDSEKEKHHLITYLDLLCRIIVQINKFLVYPSVFHAYRRVTKKIVKSAELEEELKSKGESLWTCWFSLVRKASILQLLRDSRKKQEGKILSDQETHFFKEFTRFGVIQLFPKAVNDAVDDFVSSLQTSVAATKEANSIADKTRYPIVVVDFTVFDFPRKPGHGIECLDPTKFVERYQARLGLEQTLALIEQWEGTVNGTGAISAFVVSLFPKTRDEAWSFGKLFLFPLNVPEKDYGSDSEESSSKDSESESGDQEGSDSEDYTDKSGSNEGGTDEGNTESEVY</sequence>
<feature type="compositionally biased region" description="Acidic residues" evidence="1">
    <location>
        <begin position="465"/>
        <end position="476"/>
    </location>
</feature>